<name>A0A8J8GK23_9EURY</name>
<dbReference type="PANTHER" id="PTHR10953:SF102">
    <property type="entry name" value="ADENYLYLTRANSFERASE AND SULFURTRANSFERASE MOCS3"/>
    <property type="match status" value="1"/>
</dbReference>
<dbReference type="RefSeq" id="WP_174701769.1">
    <property type="nucleotide sequence ID" value="NZ_JABURA010000001.1"/>
</dbReference>
<feature type="domain" description="THIF-type NAD/FAD binding fold" evidence="2">
    <location>
        <begin position="177"/>
        <end position="433"/>
    </location>
</feature>
<dbReference type="Gene3D" id="3.40.50.720">
    <property type="entry name" value="NAD(P)-binding Rossmann-like Domain"/>
    <property type="match status" value="1"/>
</dbReference>
<dbReference type="GO" id="GO:0005737">
    <property type="term" value="C:cytoplasm"/>
    <property type="evidence" value="ECO:0007669"/>
    <property type="project" value="TreeGrafter"/>
</dbReference>
<organism evidence="3 4">
    <name type="scientific">Haloterrigena gelatinilytica</name>
    <dbReference type="NCBI Taxonomy" id="2741724"/>
    <lineage>
        <taxon>Archaea</taxon>
        <taxon>Methanobacteriati</taxon>
        <taxon>Methanobacteriota</taxon>
        <taxon>Stenosarchaea group</taxon>
        <taxon>Halobacteria</taxon>
        <taxon>Halobacteriales</taxon>
        <taxon>Natrialbaceae</taxon>
        <taxon>Haloterrigena</taxon>
    </lineage>
</organism>
<dbReference type="SUPFAM" id="SSF69572">
    <property type="entry name" value="Activating enzymes of the ubiquitin-like proteins"/>
    <property type="match status" value="1"/>
</dbReference>
<dbReference type="AlphaFoldDB" id="A0A8J8GK23"/>
<feature type="region of interest" description="Disordered" evidence="1">
    <location>
        <begin position="444"/>
        <end position="469"/>
    </location>
</feature>
<gene>
    <name evidence="3" type="ORF">HT576_08715</name>
</gene>
<protein>
    <submittedName>
        <fullName evidence="3">ThiF family adenylyltransferase</fullName>
    </submittedName>
</protein>
<dbReference type="GO" id="GO:0004792">
    <property type="term" value="F:thiosulfate-cyanide sulfurtransferase activity"/>
    <property type="evidence" value="ECO:0007669"/>
    <property type="project" value="TreeGrafter"/>
</dbReference>
<evidence type="ECO:0000313" key="4">
    <source>
        <dbReference type="Proteomes" id="UP000728647"/>
    </source>
</evidence>
<accession>A0A8J8GK23</accession>
<dbReference type="PANTHER" id="PTHR10953">
    <property type="entry name" value="UBIQUITIN-ACTIVATING ENZYME E1"/>
    <property type="match status" value="1"/>
</dbReference>
<proteinExistence type="predicted"/>
<evidence type="ECO:0000259" key="2">
    <source>
        <dbReference type="Pfam" id="PF00899"/>
    </source>
</evidence>
<dbReference type="InterPro" id="IPR045886">
    <property type="entry name" value="ThiF/MoeB/HesA"/>
</dbReference>
<sequence length="487" mass="53944">MFDELRITADAVTTLREHLLQDDNLERIAHCRCAESRDALVVTAVDPVPYTGMSVMESNRCAAAEATDRKFLEECFVQRHHPLIVHSHPFGLNSFSGVDRGAMPEHTRWMTDLDDDIRPVFGVIDPSTLHVEQWDRDNETFAPLPVTIVGDWTLDDPVDTTASPDQTASSAVDTELYDRNIRCFLEDGQDRLADTHIAVVGCGGIGSLLTQQLAGLGIRKVTFIDPDRLEASNVPRIPQATLGDVGSYKVAVLQQQYMQQVPGSEPRMVASPVQEAAQYLQDVDLILGGLDRVTPRMWLNRYAVQHLTYYVDAGSRIDIDDSDRVTDMAAYVQTIAPGVNACFHCLDRDDTEQMRREHLSDEELEEEVAEGYIAETALTPEPAVIHLNGMAASLAVETVAKLVTGYDTPPDFLHYDGLQNDLARLSTHRNDHCYTCNEFLATGNTDNRDSSTTDEGLPLPDAGSTTEQGTELYRIPDTVTAFFANTD</sequence>
<evidence type="ECO:0000256" key="1">
    <source>
        <dbReference type="SAM" id="MobiDB-lite"/>
    </source>
</evidence>
<keyword evidence="3" id="KW-0548">Nucleotidyltransferase</keyword>
<dbReference type="InterPro" id="IPR000594">
    <property type="entry name" value="ThiF_NAD_FAD-bd"/>
</dbReference>
<evidence type="ECO:0000313" key="3">
    <source>
        <dbReference type="EMBL" id="NUB91101.1"/>
    </source>
</evidence>
<dbReference type="Pfam" id="PF00899">
    <property type="entry name" value="ThiF"/>
    <property type="match status" value="1"/>
</dbReference>
<dbReference type="GO" id="GO:0016779">
    <property type="term" value="F:nucleotidyltransferase activity"/>
    <property type="evidence" value="ECO:0007669"/>
    <property type="project" value="UniProtKB-KW"/>
</dbReference>
<dbReference type="InterPro" id="IPR035985">
    <property type="entry name" value="Ubiquitin-activating_enz"/>
</dbReference>
<dbReference type="EMBL" id="JABURA010000001">
    <property type="protein sequence ID" value="NUB91101.1"/>
    <property type="molecule type" value="Genomic_DNA"/>
</dbReference>
<dbReference type="OrthoDB" id="351359at2157"/>
<reference evidence="3" key="1">
    <citation type="submission" date="2020-06" db="EMBL/GenBank/DDBJ databases">
        <title>Haloterrigena sp. nov., an extremely halophilic archaeon isolated from a saline sediment.</title>
        <authorList>
            <person name="Liu B.-B."/>
        </authorList>
    </citation>
    <scope>NUCLEOTIDE SEQUENCE</scope>
    <source>
        <strain evidence="3">SYSU A121-1</strain>
    </source>
</reference>
<keyword evidence="3" id="KW-0808">Transferase</keyword>
<dbReference type="Proteomes" id="UP000728647">
    <property type="component" value="Unassembled WGS sequence"/>
</dbReference>
<dbReference type="GO" id="GO:0008641">
    <property type="term" value="F:ubiquitin-like modifier activating enzyme activity"/>
    <property type="evidence" value="ECO:0007669"/>
    <property type="project" value="InterPro"/>
</dbReference>
<comment type="caution">
    <text evidence="3">The sequence shown here is derived from an EMBL/GenBank/DDBJ whole genome shotgun (WGS) entry which is preliminary data.</text>
</comment>